<dbReference type="GO" id="GO:0004177">
    <property type="term" value="F:aminopeptidase activity"/>
    <property type="evidence" value="ECO:0007669"/>
    <property type="project" value="UniProtKB-KW"/>
</dbReference>
<organism evidence="3 4">
    <name type="scientific">Byssothecium circinans</name>
    <dbReference type="NCBI Taxonomy" id="147558"/>
    <lineage>
        <taxon>Eukaryota</taxon>
        <taxon>Fungi</taxon>
        <taxon>Dikarya</taxon>
        <taxon>Ascomycota</taxon>
        <taxon>Pezizomycotina</taxon>
        <taxon>Dothideomycetes</taxon>
        <taxon>Pleosporomycetidae</taxon>
        <taxon>Pleosporales</taxon>
        <taxon>Massarineae</taxon>
        <taxon>Massarinaceae</taxon>
        <taxon>Byssothecium</taxon>
    </lineage>
</organism>
<feature type="domain" description="AB hydrolase-1" evidence="2">
    <location>
        <begin position="135"/>
        <end position="396"/>
    </location>
</feature>
<evidence type="ECO:0000313" key="4">
    <source>
        <dbReference type="Proteomes" id="UP000800035"/>
    </source>
</evidence>
<dbReference type="OrthoDB" id="5382058at2759"/>
<dbReference type="PANTHER" id="PTHR34853">
    <property type="match status" value="1"/>
</dbReference>
<dbReference type="Gene3D" id="3.40.50.1820">
    <property type="entry name" value="alpha/beta hydrolase"/>
    <property type="match status" value="2"/>
</dbReference>
<proteinExistence type="predicted"/>
<gene>
    <name evidence="3" type="ORF">CC80DRAFT_56839</name>
</gene>
<dbReference type="AlphaFoldDB" id="A0A6A5TX86"/>
<sequence length="452" mass="48729">MPKLAFFTLAITTAFLSPPWSVMATTTSPQPLSLPEGVQQALQWERDQWTDGNVSESEFYTVQADAATATPGSLLKLEEVTNTSAYALPPATALSRFIYQSETLNGTKVPVSAYILWPYAPRESADGYQVVAWAHGTSGVTPNTAPSHHKNLWMHFLAPYNLALQGYVVVATDYAGLGVGKTASGEPILHEYLAAPAHANDAVYSVQAAQQAFPQLGKRFVVIGHSQGGAAAWAAAQRQVVKPVDGYLGAVAVAPVTSILEEPEPIRSILELGVIPAIAAYFPDFNVSDVYTPEGLERSALVRAVEATTLTSLALVSGTQLLQPDWTENPHIRKYQDLIRTGGRAIAQPLLVIKGEVDPNLQYSVAAAAFHDTQGKFPDASIEFIHMPGVSHDAALTSSQRYWMDWIADRFAGKGVNAGGKELQVKAARPLESYQAELNSYLSIATQFYQTG</sequence>
<evidence type="ECO:0000313" key="3">
    <source>
        <dbReference type="EMBL" id="KAF1957231.1"/>
    </source>
</evidence>
<feature type="signal peptide" evidence="1">
    <location>
        <begin position="1"/>
        <end position="24"/>
    </location>
</feature>
<accession>A0A6A5TX86</accession>
<feature type="chain" id="PRO_5025621810" evidence="1">
    <location>
        <begin position="25"/>
        <end position="452"/>
    </location>
</feature>
<dbReference type="Proteomes" id="UP000800035">
    <property type="component" value="Unassembled WGS sequence"/>
</dbReference>
<evidence type="ECO:0000259" key="2">
    <source>
        <dbReference type="Pfam" id="PF12697"/>
    </source>
</evidence>
<name>A0A6A5TX86_9PLEO</name>
<reference evidence="3" key="1">
    <citation type="journal article" date="2020" name="Stud. Mycol.">
        <title>101 Dothideomycetes genomes: a test case for predicting lifestyles and emergence of pathogens.</title>
        <authorList>
            <person name="Haridas S."/>
            <person name="Albert R."/>
            <person name="Binder M."/>
            <person name="Bloem J."/>
            <person name="Labutti K."/>
            <person name="Salamov A."/>
            <person name="Andreopoulos B."/>
            <person name="Baker S."/>
            <person name="Barry K."/>
            <person name="Bills G."/>
            <person name="Bluhm B."/>
            <person name="Cannon C."/>
            <person name="Castanera R."/>
            <person name="Culley D."/>
            <person name="Daum C."/>
            <person name="Ezra D."/>
            <person name="Gonzalez J."/>
            <person name="Henrissat B."/>
            <person name="Kuo A."/>
            <person name="Liang C."/>
            <person name="Lipzen A."/>
            <person name="Lutzoni F."/>
            <person name="Magnuson J."/>
            <person name="Mondo S."/>
            <person name="Nolan M."/>
            <person name="Ohm R."/>
            <person name="Pangilinan J."/>
            <person name="Park H.-J."/>
            <person name="Ramirez L."/>
            <person name="Alfaro M."/>
            <person name="Sun H."/>
            <person name="Tritt A."/>
            <person name="Yoshinaga Y."/>
            <person name="Zwiers L.-H."/>
            <person name="Turgeon B."/>
            <person name="Goodwin S."/>
            <person name="Spatafora J."/>
            <person name="Crous P."/>
            <person name="Grigoriev I."/>
        </authorList>
    </citation>
    <scope>NUCLEOTIDE SEQUENCE</scope>
    <source>
        <strain evidence="3">CBS 675.92</strain>
    </source>
</reference>
<keyword evidence="1" id="KW-0732">Signal</keyword>
<dbReference type="EMBL" id="ML976990">
    <property type="protein sequence ID" value="KAF1957231.1"/>
    <property type="molecule type" value="Genomic_DNA"/>
</dbReference>
<dbReference type="GO" id="GO:0004806">
    <property type="term" value="F:triacylglycerol lipase activity"/>
    <property type="evidence" value="ECO:0007669"/>
    <property type="project" value="InterPro"/>
</dbReference>
<keyword evidence="3" id="KW-0378">Hydrolase</keyword>
<keyword evidence="3" id="KW-0031">Aminopeptidase</keyword>
<keyword evidence="3" id="KW-0645">Protease</keyword>
<protein>
    <submittedName>
        <fullName evidence="3">Prolyl aminopeptidase-like protein</fullName>
    </submittedName>
</protein>
<evidence type="ECO:0000256" key="1">
    <source>
        <dbReference type="SAM" id="SignalP"/>
    </source>
</evidence>
<dbReference type="GO" id="GO:0016042">
    <property type="term" value="P:lipid catabolic process"/>
    <property type="evidence" value="ECO:0007669"/>
    <property type="project" value="InterPro"/>
</dbReference>
<dbReference type="SUPFAM" id="SSF53474">
    <property type="entry name" value="alpha/beta-Hydrolases"/>
    <property type="match status" value="1"/>
</dbReference>
<keyword evidence="4" id="KW-1185">Reference proteome</keyword>
<dbReference type="InterPro" id="IPR000073">
    <property type="entry name" value="AB_hydrolase_1"/>
</dbReference>
<dbReference type="Pfam" id="PF12697">
    <property type="entry name" value="Abhydrolase_6"/>
    <property type="match status" value="1"/>
</dbReference>
<dbReference type="PANTHER" id="PTHR34853:SF1">
    <property type="entry name" value="LIPASE 5"/>
    <property type="match status" value="1"/>
</dbReference>
<dbReference type="InterPro" id="IPR029058">
    <property type="entry name" value="AB_hydrolase_fold"/>
</dbReference>
<dbReference type="InterPro" id="IPR005152">
    <property type="entry name" value="Lipase_secreted"/>
</dbReference>